<dbReference type="EMBL" id="JAVXUP010001396">
    <property type="protein sequence ID" value="KAK3012166.1"/>
    <property type="molecule type" value="Genomic_DNA"/>
</dbReference>
<evidence type="ECO:0000313" key="1">
    <source>
        <dbReference type="EMBL" id="KAK3012166.1"/>
    </source>
</evidence>
<accession>A0AA89AUC7</accession>
<reference evidence="1" key="1">
    <citation type="submission" date="2022-12" db="EMBL/GenBank/DDBJ databases">
        <title>Draft genome assemblies for two species of Escallonia (Escalloniales).</title>
        <authorList>
            <person name="Chanderbali A."/>
            <person name="Dervinis C."/>
            <person name="Anghel I."/>
            <person name="Soltis D."/>
            <person name="Soltis P."/>
            <person name="Zapata F."/>
        </authorList>
    </citation>
    <scope>NUCLEOTIDE SEQUENCE</scope>
    <source>
        <strain evidence="1">UCBG64.0493</strain>
        <tissue evidence="1">Leaf</tissue>
    </source>
</reference>
<keyword evidence="2" id="KW-1185">Reference proteome</keyword>
<protein>
    <submittedName>
        <fullName evidence="1">Uncharacterized protein</fullName>
    </submittedName>
</protein>
<proteinExistence type="predicted"/>
<dbReference type="AlphaFoldDB" id="A0AA89AUC7"/>
<name>A0AA89AUC7_9ASTE</name>
<dbReference type="PANTHER" id="PTHR36337">
    <property type="entry name" value="OBSCURIN-LIKE PROTEIN"/>
    <property type="match status" value="1"/>
</dbReference>
<dbReference type="PANTHER" id="PTHR36337:SF1">
    <property type="entry name" value="OBSCURIN-LIKE PROTEIN"/>
    <property type="match status" value="1"/>
</dbReference>
<comment type="caution">
    <text evidence="1">The sequence shown here is derived from an EMBL/GenBank/DDBJ whole genome shotgun (WGS) entry which is preliminary data.</text>
</comment>
<organism evidence="1 2">
    <name type="scientific">Escallonia herrerae</name>
    <dbReference type="NCBI Taxonomy" id="1293975"/>
    <lineage>
        <taxon>Eukaryota</taxon>
        <taxon>Viridiplantae</taxon>
        <taxon>Streptophyta</taxon>
        <taxon>Embryophyta</taxon>
        <taxon>Tracheophyta</taxon>
        <taxon>Spermatophyta</taxon>
        <taxon>Magnoliopsida</taxon>
        <taxon>eudicotyledons</taxon>
        <taxon>Gunneridae</taxon>
        <taxon>Pentapetalae</taxon>
        <taxon>asterids</taxon>
        <taxon>campanulids</taxon>
        <taxon>Escalloniales</taxon>
        <taxon>Escalloniaceae</taxon>
        <taxon>Escallonia</taxon>
    </lineage>
</organism>
<gene>
    <name evidence="1" type="ORF">RJ639_010465</name>
</gene>
<dbReference type="Proteomes" id="UP001188597">
    <property type="component" value="Unassembled WGS sequence"/>
</dbReference>
<sequence length="206" mass="22432">MGHPNGSVVRASHSMFVAFISSGKDSNQEERDSLKEHLVFYYIQRSLEGYPGVTPFDGMASRVTALVHHLPAGSPFIFYCSHCLAEKANSFCSEAMTQDANLALQETSGIAFASPLTCGYSGPAKFNELIVQLPKDGQNMVLNDLYEQDFDDATRKHTLVSWLQSLSYLCSQTSSRNAPKGTKHELDAASAGKIGILSLNGVHARL</sequence>
<evidence type="ECO:0000313" key="2">
    <source>
        <dbReference type="Proteomes" id="UP001188597"/>
    </source>
</evidence>